<accession>A0ABU2ZKU8</accession>
<feature type="binding site" evidence="2">
    <location>
        <position position="95"/>
    </location>
    <ligand>
        <name>Fe cation</name>
        <dbReference type="ChEBI" id="CHEBI:24875"/>
    </ligand>
</feature>
<keyword evidence="2" id="KW-0479">Metal-binding</keyword>
<dbReference type="PANTHER" id="PTHR10458:SF22">
    <property type="entry name" value="PEPTIDE DEFORMYLASE"/>
    <property type="match status" value="1"/>
</dbReference>
<dbReference type="InterPro" id="IPR036821">
    <property type="entry name" value="Peptide_deformylase_sf"/>
</dbReference>
<dbReference type="RefSeq" id="WP_311366760.1">
    <property type="nucleotide sequence ID" value="NZ_JAVRHX010000001.1"/>
</dbReference>
<evidence type="ECO:0000313" key="4">
    <source>
        <dbReference type="Proteomes" id="UP001253545"/>
    </source>
</evidence>
<reference evidence="3 4" key="1">
    <citation type="submission" date="2023-09" db="EMBL/GenBank/DDBJ databases">
        <authorList>
            <person name="Rey-Velasco X."/>
        </authorList>
    </citation>
    <scope>NUCLEOTIDE SEQUENCE [LARGE SCALE GENOMIC DNA]</scope>
    <source>
        <strain evidence="3 4">P117</strain>
    </source>
</reference>
<comment type="cofactor">
    <cofactor evidence="2">
        <name>Fe(2+)</name>
        <dbReference type="ChEBI" id="CHEBI:29033"/>
    </cofactor>
    <text evidence="2">Binds 1 Fe(2+) ion.</text>
</comment>
<comment type="catalytic activity">
    <reaction evidence="2">
        <text>N-terminal N-formyl-L-methionyl-[peptide] + H2O = N-terminal L-methionyl-[peptide] + formate</text>
        <dbReference type="Rhea" id="RHEA:24420"/>
        <dbReference type="Rhea" id="RHEA-COMP:10639"/>
        <dbReference type="Rhea" id="RHEA-COMP:10640"/>
        <dbReference type="ChEBI" id="CHEBI:15377"/>
        <dbReference type="ChEBI" id="CHEBI:15740"/>
        <dbReference type="ChEBI" id="CHEBI:49298"/>
        <dbReference type="ChEBI" id="CHEBI:64731"/>
        <dbReference type="EC" id="3.5.1.88"/>
    </reaction>
</comment>
<dbReference type="PANTHER" id="PTHR10458">
    <property type="entry name" value="PEPTIDE DEFORMYLASE"/>
    <property type="match status" value="1"/>
</dbReference>
<dbReference type="InterPro" id="IPR023635">
    <property type="entry name" value="Peptide_deformylase"/>
</dbReference>
<dbReference type="PIRSF" id="PIRSF004749">
    <property type="entry name" value="Pep_def"/>
    <property type="match status" value="1"/>
</dbReference>
<dbReference type="PRINTS" id="PR01576">
    <property type="entry name" value="PDEFORMYLASE"/>
</dbReference>
<comment type="similarity">
    <text evidence="1 2">Belongs to the polypeptide deformylase family.</text>
</comment>
<dbReference type="CDD" id="cd00487">
    <property type="entry name" value="Pep_deformylase"/>
    <property type="match status" value="1"/>
</dbReference>
<keyword evidence="4" id="KW-1185">Reference proteome</keyword>
<dbReference type="Gene3D" id="3.90.45.10">
    <property type="entry name" value="Peptide deformylase"/>
    <property type="match status" value="1"/>
</dbReference>
<keyword evidence="2" id="KW-0648">Protein biosynthesis</keyword>
<dbReference type="Proteomes" id="UP001253545">
    <property type="component" value="Unassembled WGS sequence"/>
</dbReference>
<dbReference type="EC" id="3.5.1.88" evidence="2"/>
<comment type="caution">
    <text evidence="3">The sequence shown here is derived from an EMBL/GenBank/DDBJ whole genome shotgun (WGS) entry which is preliminary data.</text>
</comment>
<dbReference type="SUPFAM" id="SSF56420">
    <property type="entry name" value="Peptide deformylase"/>
    <property type="match status" value="1"/>
</dbReference>
<protein>
    <recommendedName>
        <fullName evidence="2">Peptide deformylase</fullName>
        <shortName evidence="2">PDF</shortName>
        <ecNumber evidence="2">3.5.1.88</ecNumber>
    </recommendedName>
    <alternativeName>
        <fullName evidence="2">Polypeptide deformylase</fullName>
    </alternativeName>
</protein>
<keyword evidence="2" id="KW-0378">Hydrolase</keyword>
<dbReference type="HAMAP" id="MF_00163">
    <property type="entry name" value="Pep_deformylase"/>
    <property type="match status" value="1"/>
</dbReference>
<evidence type="ECO:0000313" key="3">
    <source>
        <dbReference type="EMBL" id="MDT0593233.1"/>
    </source>
</evidence>
<comment type="function">
    <text evidence="2">Removes the formyl group from the N-terminal Met of newly synthesized proteins. Requires at least a dipeptide for an efficient rate of reaction. N-terminal L-methionine is a prerequisite for activity but the enzyme has broad specificity at other positions.</text>
</comment>
<name>A0ABU2ZKU8_9ALTE</name>
<gene>
    <name evidence="2" type="primary">def</name>
    <name evidence="3" type="ORF">RM552_00070</name>
</gene>
<evidence type="ECO:0000256" key="2">
    <source>
        <dbReference type="HAMAP-Rule" id="MF_00163"/>
    </source>
</evidence>
<proteinExistence type="inferred from homology"/>
<feature type="binding site" evidence="2">
    <location>
        <position position="137"/>
    </location>
    <ligand>
        <name>Fe cation</name>
        <dbReference type="ChEBI" id="CHEBI:24875"/>
    </ligand>
</feature>
<feature type="active site" evidence="2">
    <location>
        <position position="138"/>
    </location>
</feature>
<dbReference type="EMBL" id="JAVRHX010000001">
    <property type="protein sequence ID" value="MDT0593233.1"/>
    <property type="molecule type" value="Genomic_DNA"/>
</dbReference>
<keyword evidence="2" id="KW-0408">Iron</keyword>
<sequence length="189" mass="21526">MKIKQVGDPILRTPSQIISQADFESGIVASSIQKMHAILNGIKSISDENGNALSAPQVGVSIRLIVLRIDGEFINIINPRIIERSESTFMFEEECFSFYNIRAKVKRYQSVVVSFLDEKQLEQRLKMEGEFSGLIQHEIDHLNGIFFLDKVEDKSTLVSIDYLLRDEPERLKVVKSLCDYMASDYMASD</sequence>
<organism evidence="3 4">
    <name type="scientific">Glaciecola petra</name>
    <dbReference type="NCBI Taxonomy" id="3075602"/>
    <lineage>
        <taxon>Bacteria</taxon>
        <taxon>Pseudomonadati</taxon>
        <taxon>Pseudomonadota</taxon>
        <taxon>Gammaproteobacteria</taxon>
        <taxon>Alteromonadales</taxon>
        <taxon>Alteromonadaceae</taxon>
        <taxon>Glaciecola</taxon>
    </lineage>
</organism>
<evidence type="ECO:0000256" key="1">
    <source>
        <dbReference type="ARBA" id="ARBA00010759"/>
    </source>
</evidence>
<dbReference type="Pfam" id="PF01327">
    <property type="entry name" value="Pep_deformylase"/>
    <property type="match status" value="1"/>
</dbReference>
<feature type="binding site" evidence="2">
    <location>
        <position position="141"/>
    </location>
    <ligand>
        <name>Fe cation</name>
        <dbReference type="ChEBI" id="CHEBI:24875"/>
    </ligand>
</feature>